<dbReference type="RefSeq" id="WP_393176166.1">
    <property type="nucleotide sequence ID" value="NZ_JBICRM010000048.1"/>
</dbReference>
<dbReference type="SUPFAM" id="SSF48498">
    <property type="entry name" value="Tetracyclin repressor-like, C-terminal domain"/>
    <property type="match status" value="1"/>
</dbReference>
<dbReference type="InterPro" id="IPR009057">
    <property type="entry name" value="Homeodomain-like_sf"/>
</dbReference>
<dbReference type="Gene3D" id="1.10.357.10">
    <property type="entry name" value="Tetracycline Repressor, domain 2"/>
    <property type="match status" value="1"/>
</dbReference>
<accession>A0ABW7ATQ9</accession>
<comment type="caution">
    <text evidence="4">The sequence shown here is derived from an EMBL/GenBank/DDBJ whole genome shotgun (WGS) entry which is preliminary data.</text>
</comment>
<feature type="domain" description="HTH tetR-type" evidence="3">
    <location>
        <begin position="14"/>
        <end position="74"/>
    </location>
</feature>
<name>A0ABW7ATQ9_9ACTN</name>
<organism evidence="4 5">
    <name type="scientific">Nonomuraea marmarensis</name>
    <dbReference type="NCBI Taxonomy" id="3351344"/>
    <lineage>
        <taxon>Bacteria</taxon>
        <taxon>Bacillati</taxon>
        <taxon>Actinomycetota</taxon>
        <taxon>Actinomycetes</taxon>
        <taxon>Streptosporangiales</taxon>
        <taxon>Streptosporangiaceae</taxon>
        <taxon>Nonomuraea</taxon>
    </lineage>
</organism>
<gene>
    <name evidence="4" type="ORF">ACFLIM_45330</name>
</gene>
<dbReference type="PRINTS" id="PR00455">
    <property type="entry name" value="HTHTETR"/>
</dbReference>
<evidence type="ECO:0000256" key="2">
    <source>
        <dbReference type="PROSITE-ProRule" id="PRU00335"/>
    </source>
</evidence>
<evidence type="ECO:0000256" key="1">
    <source>
        <dbReference type="ARBA" id="ARBA00023125"/>
    </source>
</evidence>
<dbReference type="InterPro" id="IPR001647">
    <property type="entry name" value="HTH_TetR"/>
</dbReference>
<dbReference type="Pfam" id="PF00440">
    <property type="entry name" value="TetR_N"/>
    <property type="match status" value="1"/>
</dbReference>
<dbReference type="InterPro" id="IPR036271">
    <property type="entry name" value="Tet_transcr_reg_TetR-rel_C_sf"/>
</dbReference>
<sequence length="215" mass="23422">MPKISAETVADHRAMQRTAIVHAAIDVLLEHGYAALNFSEVATRAGLARPSVYSYFKSKDDLVVAACEHQLPKFLQRIEQAMSRARTPRSRLTAFIRAQLEAAAVGEHRLALAVEHTDLSPEAWRRIGDLHERFAPGIAGVLTELGHSHPDVLAELVQGIVNAGVKRIDAGEPPTRVIRLATELVMRGLALPAAGRDEFLDEAGIDDRATMDDAP</sequence>
<feature type="DNA-binding region" description="H-T-H motif" evidence="2">
    <location>
        <begin position="37"/>
        <end position="56"/>
    </location>
</feature>
<dbReference type="SUPFAM" id="SSF46689">
    <property type="entry name" value="Homeodomain-like"/>
    <property type="match status" value="1"/>
</dbReference>
<dbReference type="InterPro" id="IPR050109">
    <property type="entry name" value="HTH-type_TetR-like_transc_reg"/>
</dbReference>
<dbReference type="Gene3D" id="1.10.10.60">
    <property type="entry name" value="Homeodomain-like"/>
    <property type="match status" value="1"/>
</dbReference>
<evidence type="ECO:0000313" key="4">
    <source>
        <dbReference type="EMBL" id="MFG1710413.1"/>
    </source>
</evidence>
<dbReference type="EMBL" id="JBICRM010000048">
    <property type="protein sequence ID" value="MFG1710413.1"/>
    <property type="molecule type" value="Genomic_DNA"/>
</dbReference>
<evidence type="ECO:0000313" key="5">
    <source>
        <dbReference type="Proteomes" id="UP001603978"/>
    </source>
</evidence>
<evidence type="ECO:0000259" key="3">
    <source>
        <dbReference type="PROSITE" id="PS50977"/>
    </source>
</evidence>
<dbReference type="Proteomes" id="UP001603978">
    <property type="component" value="Unassembled WGS sequence"/>
</dbReference>
<dbReference type="PROSITE" id="PS50977">
    <property type="entry name" value="HTH_TETR_2"/>
    <property type="match status" value="1"/>
</dbReference>
<keyword evidence="1 2" id="KW-0238">DNA-binding</keyword>
<dbReference type="PANTHER" id="PTHR30055">
    <property type="entry name" value="HTH-TYPE TRANSCRIPTIONAL REGULATOR RUTR"/>
    <property type="match status" value="1"/>
</dbReference>
<proteinExistence type="predicted"/>
<dbReference type="PANTHER" id="PTHR30055:SF226">
    <property type="entry name" value="HTH-TYPE TRANSCRIPTIONAL REGULATOR PKSA"/>
    <property type="match status" value="1"/>
</dbReference>
<keyword evidence="5" id="KW-1185">Reference proteome</keyword>
<protein>
    <submittedName>
        <fullName evidence="4">TetR/AcrR family transcriptional regulator</fullName>
    </submittedName>
</protein>
<reference evidence="4 5" key="1">
    <citation type="submission" date="2024-10" db="EMBL/GenBank/DDBJ databases">
        <authorList>
            <person name="Topkara A.R."/>
            <person name="Saygin H."/>
        </authorList>
    </citation>
    <scope>NUCLEOTIDE SEQUENCE [LARGE SCALE GENOMIC DNA]</scope>
    <source>
        <strain evidence="4 5">M3C6</strain>
    </source>
</reference>